<dbReference type="RefSeq" id="WP_345970440.1">
    <property type="nucleotide sequence ID" value="NZ_CP147920.1"/>
</dbReference>
<keyword evidence="4" id="KW-1185">Reference proteome</keyword>
<feature type="signal peptide" evidence="2">
    <location>
        <begin position="1"/>
        <end position="18"/>
    </location>
</feature>
<dbReference type="EMBL" id="CP147920">
    <property type="protein sequence ID" value="XAU15360.1"/>
    <property type="molecule type" value="Genomic_DNA"/>
</dbReference>
<feature type="compositionally biased region" description="Acidic residues" evidence="1">
    <location>
        <begin position="224"/>
        <end position="256"/>
    </location>
</feature>
<proteinExistence type="predicted"/>
<dbReference type="PROSITE" id="PS51257">
    <property type="entry name" value="PROKAR_LIPOPROTEIN"/>
    <property type="match status" value="1"/>
</dbReference>
<gene>
    <name evidence="3" type="ORF">WCY31_01365</name>
</gene>
<name>A0ABZ3HA12_9BACT</name>
<evidence type="ECO:0000256" key="2">
    <source>
        <dbReference type="SAM" id="SignalP"/>
    </source>
</evidence>
<keyword evidence="2" id="KW-0732">Signal</keyword>
<evidence type="ECO:0000313" key="3">
    <source>
        <dbReference type="EMBL" id="XAU15360.1"/>
    </source>
</evidence>
<protein>
    <submittedName>
        <fullName evidence="3">Uncharacterized protein</fullName>
    </submittedName>
</protein>
<accession>A0ABZ3HA12</accession>
<dbReference type="Proteomes" id="UP001447842">
    <property type="component" value="Chromosome"/>
</dbReference>
<feature type="compositionally biased region" description="Acidic residues" evidence="1">
    <location>
        <begin position="266"/>
        <end position="296"/>
    </location>
</feature>
<feature type="compositionally biased region" description="Acidic residues" evidence="1">
    <location>
        <begin position="181"/>
        <end position="200"/>
    </location>
</feature>
<feature type="region of interest" description="Disordered" evidence="1">
    <location>
        <begin position="155"/>
        <end position="302"/>
    </location>
</feature>
<evidence type="ECO:0000256" key="1">
    <source>
        <dbReference type="SAM" id="MobiDB-lite"/>
    </source>
</evidence>
<organism evidence="3 4">
    <name type="scientific">Sulfurimonas diazotrophicus</name>
    <dbReference type="NCBI Taxonomy" id="3131939"/>
    <lineage>
        <taxon>Bacteria</taxon>
        <taxon>Pseudomonadati</taxon>
        <taxon>Campylobacterota</taxon>
        <taxon>Epsilonproteobacteria</taxon>
        <taxon>Campylobacterales</taxon>
        <taxon>Sulfurimonadaceae</taxon>
        <taxon>Sulfurimonas</taxon>
    </lineage>
</organism>
<sequence>MKSISLALSALAAGLIFAACGGSGSSSTGRAVTSITGTVPGTLIEAFCEDGSYYAVNSNDNGTSEHPFEIEVPQNTSCRLVMTTNENTPDASVVTLITLNGSSLFEVNATAVDLGYIALPMDRTGYDDDNNGVADDLFNVVTPEGTVISVELADDPMDVDGDGVINLYDDDDDNDGIKDDVDPDDDNDGIPDTEDEDSINDFDHDGINNDADIDDDNDKIIDAVDNDDDNDGIDDSADTDDDNDGIDDSNDPDQLNDTDHDGLTDAYDDDDDNDGIPDDEDPDDNDDGIDDNETDGQEVTLA</sequence>
<reference evidence="3 4" key="1">
    <citation type="submission" date="2024-03" db="EMBL/GenBank/DDBJ databases">
        <title>Sulfurimonas sp. HSL3-1.</title>
        <authorList>
            <person name="Wang S."/>
        </authorList>
    </citation>
    <scope>NUCLEOTIDE SEQUENCE [LARGE SCALE GENOMIC DNA]</scope>
    <source>
        <strain evidence="3 4">HSL3-1</strain>
    </source>
</reference>
<feature type="chain" id="PRO_5046882537" evidence="2">
    <location>
        <begin position="19"/>
        <end position="302"/>
    </location>
</feature>
<evidence type="ECO:0000313" key="4">
    <source>
        <dbReference type="Proteomes" id="UP001447842"/>
    </source>
</evidence>